<dbReference type="Pfam" id="PF00672">
    <property type="entry name" value="HAMP"/>
    <property type="match status" value="1"/>
</dbReference>
<dbReference type="InterPro" id="IPR050428">
    <property type="entry name" value="TCS_sensor_his_kinase"/>
</dbReference>
<keyword evidence="5" id="KW-0808">Transferase</keyword>
<dbReference type="SUPFAM" id="SSF158472">
    <property type="entry name" value="HAMP domain-like"/>
    <property type="match status" value="1"/>
</dbReference>
<evidence type="ECO:0000256" key="9">
    <source>
        <dbReference type="ARBA" id="ARBA00023012"/>
    </source>
</evidence>
<evidence type="ECO:0000313" key="15">
    <source>
        <dbReference type="Proteomes" id="UP000464495"/>
    </source>
</evidence>
<proteinExistence type="predicted"/>
<evidence type="ECO:0000256" key="7">
    <source>
        <dbReference type="ARBA" id="ARBA00022777"/>
    </source>
</evidence>
<dbReference type="RefSeq" id="WP_161863104.1">
    <property type="nucleotide sequence ID" value="NZ_CP046620.1"/>
</dbReference>
<dbReference type="SMART" id="SM00388">
    <property type="entry name" value="HisKA"/>
    <property type="match status" value="1"/>
</dbReference>
<comment type="subcellular location">
    <subcellularLocation>
        <location evidence="2">Membrane</location>
    </subcellularLocation>
</comment>
<keyword evidence="6 11" id="KW-0812">Transmembrane</keyword>
<dbReference type="PANTHER" id="PTHR45436">
    <property type="entry name" value="SENSOR HISTIDINE KINASE YKOH"/>
    <property type="match status" value="1"/>
</dbReference>
<dbReference type="GO" id="GO:0000155">
    <property type="term" value="F:phosphorelay sensor kinase activity"/>
    <property type="evidence" value="ECO:0007669"/>
    <property type="project" value="InterPro"/>
</dbReference>
<dbReference type="Proteomes" id="UP000464495">
    <property type="component" value="Chromosome"/>
</dbReference>
<evidence type="ECO:0000256" key="6">
    <source>
        <dbReference type="ARBA" id="ARBA00022692"/>
    </source>
</evidence>
<keyword evidence="10 11" id="KW-0472">Membrane</keyword>
<organism evidence="14 15">
    <name type="scientific">Algicella marina</name>
    <dbReference type="NCBI Taxonomy" id="2683284"/>
    <lineage>
        <taxon>Bacteria</taxon>
        <taxon>Pseudomonadati</taxon>
        <taxon>Pseudomonadota</taxon>
        <taxon>Alphaproteobacteria</taxon>
        <taxon>Rhodobacterales</taxon>
        <taxon>Paracoccaceae</taxon>
        <taxon>Algicella</taxon>
    </lineage>
</organism>
<keyword evidence="8 11" id="KW-1133">Transmembrane helix</keyword>
<dbReference type="InterPro" id="IPR036890">
    <property type="entry name" value="HATPase_C_sf"/>
</dbReference>
<feature type="domain" description="Histidine kinase" evidence="12">
    <location>
        <begin position="242"/>
        <end position="448"/>
    </location>
</feature>
<evidence type="ECO:0000256" key="5">
    <source>
        <dbReference type="ARBA" id="ARBA00022679"/>
    </source>
</evidence>
<dbReference type="InterPro" id="IPR003594">
    <property type="entry name" value="HATPase_dom"/>
</dbReference>
<dbReference type="EC" id="2.7.13.3" evidence="3"/>
<dbReference type="Gene3D" id="1.10.287.130">
    <property type="match status" value="1"/>
</dbReference>
<dbReference type="InterPro" id="IPR003660">
    <property type="entry name" value="HAMP_dom"/>
</dbReference>
<dbReference type="AlphaFoldDB" id="A0A6P1T1E1"/>
<feature type="transmembrane region" description="Helical" evidence="11">
    <location>
        <begin position="13"/>
        <end position="34"/>
    </location>
</feature>
<evidence type="ECO:0000256" key="4">
    <source>
        <dbReference type="ARBA" id="ARBA00022553"/>
    </source>
</evidence>
<dbReference type="InterPro" id="IPR003661">
    <property type="entry name" value="HisK_dim/P_dom"/>
</dbReference>
<protein>
    <recommendedName>
        <fullName evidence="3">histidine kinase</fullName>
        <ecNumber evidence="3">2.7.13.3</ecNumber>
    </recommendedName>
</protein>
<evidence type="ECO:0000256" key="8">
    <source>
        <dbReference type="ARBA" id="ARBA00022989"/>
    </source>
</evidence>
<dbReference type="SMART" id="SM00304">
    <property type="entry name" value="HAMP"/>
    <property type="match status" value="1"/>
</dbReference>
<evidence type="ECO:0000259" key="12">
    <source>
        <dbReference type="PROSITE" id="PS50109"/>
    </source>
</evidence>
<keyword evidence="9" id="KW-0902">Two-component regulatory system</keyword>
<evidence type="ECO:0000256" key="2">
    <source>
        <dbReference type="ARBA" id="ARBA00004370"/>
    </source>
</evidence>
<comment type="catalytic activity">
    <reaction evidence="1">
        <text>ATP + protein L-histidine = ADP + protein N-phospho-L-histidine.</text>
        <dbReference type="EC" id="2.7.13.3"/>
    </reaction>
</comment>
<evidence type="ECO:0000259" key="13">
    <source>
        <dbReference type="PROSITE" id="PS50885"/>
    </source>
</evidence>
<dbReference type="InterPro" id="IPR036097">
    <property type="entry name" value="HisK_dim/P_sf"/>
</dbReference>
<dbReference type="CDD" id="cd00082">
    <property type="entry name" value="HisKA"/>
    <property type="match status" value="1"/>
</dbReference>
<evidence type="ECO:0000256" key="11">
    <source>
        <dbReference type="SAM" id="Phobius"/>
    </source>
</evidence>
<evidence type="ECO:0000256" key="1">
    <source>
        <dbReference type="ARBA" id="ARBA00000085"/>
    </source>
</evidence>
<feature type="transmembrane region" description="Helical" evidence="11">
    <location>
        <begin position="156"/>
        <end position="179"/>
    </location>
</feature>
<dbReference type="InterPro" id="IPR004358">
    <property type="entry name" value="Sig_transdc_His_kin-like_C"/>
</dbReference>
<keyword evidence="4" id="KW-0597">Phosphoprotein</keyword>
<dbReference type="InterPro" id="IPR005467">
    <property type="entry name" value="His_kinase_dom"/>
</dbReference>
<reference evidence="14 15" key="1">
    <citation type="submission" date="2019-12" db="EMBL/GenBank/DDBJ databases">
        <title>Complete genome sequence of Algicella marina strain 9Alg 56(T) isolated from the red alga Tichocarpus crinitus.</title>
        <authorList>
            <person name="Kim S.-G."/>
            <person name="Nedashkovskaya O.I."/>
        </authorList>
    </citation>
    <scope>NUCLEOTIDE SEQUENCE [LARGE SCALE GENOMIC DNA]</scope>
    <source>
        <strain evidence="14 15">9Alg 56</strain>
    </source>
</reference>
<evidence type="ECO:0000256" key="3">
    <source>
        <dbReference type="ARBA" id="ARBA00012438"/>
    </source>
</evidence>
<dbReference type="SUPFAM" id="SSF47384">
    <property type="entry name" value="Homodimeric domain of signal transducing histidine kinase"/>
    <property type="match status" value="1"/>
</dbReference>
<keyword evidence="15" id="KW-1185">Reference proteome</keyword>
<dbReference type="PROSITE" id="PS50109">
    <property type="entry name" value="HIS_KIN"/>
    <property type="match status" value="1"/>
</dbReference>
<dbReference type="KEGG" id="amaq:GO499_15950"/>
<dbReference type="PRINTS" id="PR00344">
    <property type="entry name" value="BCTRLSENSOR"/>
</dbReference>
<dbReference type="Gene3D" id="3.30.565.10">
    <property type="entry name" value="Histidine kinase-like ATPase, C-terminal domain"/>
    <property type="match status" value="1"/>
</dbReference>
<dbReference type="PANTHER" id="PTHR45436:SF8">
    <property type="entry name" value="HISTIDINE KINASE"/>
    <property type="match status" value="1"/>
</dbReference>
<dbReference type="SUPFAM" id="SSF55874">
    <property type="entry name" value="ATPase domain of HSP90 chaperone/DNA topoisomerase II/histidine kinase"/>
    <property type="match status" value="1"/>
</dbReference>
<name>A0A6P1T1E1_9RHOB</name>
<evidence type="ECO:0000256" key="10">
    <source>
        <dbReference type="ARBA" id="ARBA00023136"/>
    </source>
</evidence>
<dbReference type="PROSITE" id="PS50885">
    <property type="entry name" value="HAMP"/>
    <property type="match status" value="1"/>
</dbReference>
<dbReference type="Pfam" id="PF02518">
    <property type="entry name" value="HATPase_c"/>
    <property type="match status" value="1"/>
</dbReference>
<dbReference type="EMBL" id="CP046620">
    <property type="protein sequence ID" value="QHQ36558.1"/>
    <property type="molecule type" value="Genomic_DNA"/>
</dbReference>
<accession>A0A6P1T1E1</accession>
<keyword evidence="7" id="KW-0418">Kinase</keyword>
<evidence type="ECO:0000313" key="14">
    <source>
        <dbReference type="EMBL" id="QHQ36558.1"/>
    </source>
</evidence>
<dbReference type="GO" id="GO:0005886">
    <property type="term" value="C:plasma membrane"/>
    <property type="evidence" value="ECO:0007669"/>
    <property type="project" value="TreeGrafter"/>
</dbReference>
<feature type="domain" description="HAMP" evidence="13">
    <location>
        <begin position="181"/>
        <end position="234"/>
    </location>
</feature>
<gene>
    <name evidence="14" type="ORF">GO499_15950</name>
</gene>
<dbReference type="SMART" id="SM00387">
    <property type="entry name" value="HATPase_c"/>
    <property type="match status" value="1"/>
</dbReference>
<sequence length="454" mass="48146">MKGLWRTSAFRQAALYSLAFTVAMALALTALYFSTIGLVERQTRATIDAEVQGLSEQFAAGGLSRLAATIRQRSRAEPGTNSVYLLVTPGYASLAGNLTSWPKSAPENGAFEMPIIRTTGTGEVSRSAFAQSFTLSGGYRLLVGRDAEELAQTRRLFVTAGLWIGAATIIFGLVTGLYLSRRVLARVAAAAEAGEKIAAGRFDSRLPIGPSGDEFDRLAGSVNALMDRIERLMQGMRIATDSISHDLRRPLTRLRARLELAAASDPDVMGEAMEEVDAATAILENLLKIAQAEAGNSAQFADISLDQVVGDAVELYQPVAEDREMSLALLSSAVCIRGERQLLAQAIANLLDNALKHAPGSGATINVSVGADGGRARVVVADTGPGIAPDARMRVTERFVRLDESRQTEGAGLGLSLVKAVAELHRGSLLLEDNSPGLRAVLEFPVSGAADPIR</sequence>
<dbReference type="CDD" id="cd00075">
    <property type="entry name" value="HATPase"/>
    <property type="match status" value="1"/>
</dbReference>